<protein>
    <submittedName>
        <fullName evidence="1">Uncharacterized protein</fullName>
    </submittedName>
</protein>
<evidence type="ECO:0000313" key="1">
    <source>
        <dbReference type="EMBL" id="SDO88585.1"/>
    </source>
</evidence>
<evidence type="ECO:0000313" key="2">
    <source>
        <dbReference type="Proteomes" id="UP000199651"/>
    </source>
</evidence>
<organism evidence="1 2">
    <name type="scientific">Actinokineospora alba</name>
    <dbReference type="NCBI Taxonomy" id="504798"/>
    <lineage>
        <taxon>Bacteria</taxon>
        <taxon>Bacillati</taxon>
        <taxon>Actinomycetota</taxon>
        <taxon>Actinomycetes</taxon>
        <taxon>Pseudonocardiales</taxon>
        <taxon>Pseudonocardiaceae</taxon>
        <taxon>Actinokineospora</taxon>
    </lineage>
</organism>
<dbReference type="Proteomes" id="UP000199651">
    <property type="component" value="Unassembled WGS sequence"/>
</dbReference>
<dbReference type="EMBL" id="FNJB01000005">
    <property type="protein sequence ID" value="SDO88585.1"/>
    <property type="molecule type" value="Genomic_DNA"/>
</dbReference>
<name>A0A1H0N7X4_9PSEU</name>
<sequence>MRKRGELVASQTYQTAPVCVGCGNTPLLAKMAAERMAHGFRNVGGVFEKCRYHKGWHVLIDQAADEQRIGRTVKVPMPPYRP</sequence>
<dbReference type="RefSeq" id="WP_091374929.1">
    <property type="nucleotide sequence ID" value="NZ_FNDV01000002.1"/>
</dbReference>
<dbReference type="AlphaFoldDB" id="A0A1H0N7X4"/>
<accession>A0A1H0N7X4</accession>
<keyword evidence="2" id="KW-1185">Reference proteome</keyword>
<proteinExistence type="predicted"/>
<gene>
    <name evidence="1" type="ORF">SAMN05192558_105232</name>
</gene>
<reference evidence="2" key="1">
    <citation type="submission" date="2016-10" db="EMBL/GenBank/DDBJ databases">
        <authorList>
            <person name="Varghese N."/>
            <person name="Submissions S."/>
        </authorList>
    </citation>
    <scope>NUCLEOTIDE SEQUENCE [LARGE SCALE GENOMIC DNA]</scope>
    <source>
        <strain evidence="2">IBRC-M 10655</strain>
    </source>
</reference>